<feature type="domain" description="Methylated-DNA-[protein]-cysteine S-methyltransferase DNA binding" evidence="2">
    <location>
        <begin position="19"/>
        <end position="77"/>
    </location>
</feature>
<dbReference type="GO" id="GO:0006281">
    <property type="term" value="P:DNA repair"/>
    <property type="evidence" value="ECO:0007669"/>
    <property type="project" value="InterPro"/>
</dbReference>
<dbReference type="PANTHER" id="PTHR42942:SF1">
    <property type="entry name" value="ALKYLTRANSFERASE-LIKE PROTEIN 1"/>
    <property type="match status" value="1"/>
</dbReference>
<dbReference type="EMBL" id="CP009249">
    <property type="protein sequence ID" value="APT91663.1"/>
    <property type="molecule type" value="Genomic_DNA"/>
</dbReference>
<dbReference type="Proteomes" id="UP000185491">
    <property type="component" value="Chromosome"/>
</dbReference>
<accession>A0A1L7D0S3</accession>
<evidence type="ECO:0000313" key="3">
    <source>
        <dbReference type="EMBL" id="APT91663.1"/>
    </source>
</evidence>
<sequence>MTYLALSSPKTTNQQAAVEAVRRVVGLVPPGNVTTYGEVAKVAGVGPRYVGWVMRTHGADLPWWRVVRADGTTHDPARALPRWDEEGIGASGAKAVLSLHGLDARDLKGLTG</sequence>
<dbReference type="KEGG" id="cpho:CPHO_00540"/>
<dbReference type="PANTHER" id="PTHR42942">
    <property type="entry name" value="6-O-METHYLGUANINE DNA METHYLTRANSFERASE"/>
    <property type="match status" value="1"/>
</dbReference>
<gene>
    <name evidence="3" type="ORF">CPHO_00540</name>
</gene>
<dbReference type="GO" id="GO:0003824">
    <property type="term" value="F:catalytic activity"/>
    <property type="evidence" value="ECO:0007669"/>
    <property type="project" value="InterPro"/>
</dbReference>
<dbReference type="SUPFAM" id="SSF46767">
    <property type="entry name" value="Methylated DNA-protein cysteine methyltransferase, C-terminal domain"/>
    <property type="match status" value="1"/>
</dbReference>
<dbReference type="AlphaFoldDB" id="A0A1L7D0S3"/>
<evidence type="ECO:0000313" key="4">
    <source>
        <dbReference type="Proteomes" id="UP000185491"/>
    </source>
</evidence>
<evidence type="ECO:0000259" key="2">
    <source>
        <dbReference type="Pfam" id="PF01035"/>
    </source>
</evidence>
<dbReference type="InterPro" id="IPR036217">
    <property type="entry name" value="MethylDNA_cys_MeTrfase_DNAb"/>
</dbReference>
<dbReference type="InterPro" id="IPR052520">
    <property type="entry name" value="ATL_DNA_repair"/>
</dbReference>
<keyword evidence="4" id="KW-1185">Reference proteome</keyword>
<dbReference type="CDD" id="cd06445">
    <property type="entry name" value="ATase"/>
    <property type="match status" value="1"/>
</dbReference>
<protein>
    <recommendedName>
        <fullName evidence="2">Methylated-DNA-[protein]-cysteine S-methyltransferase DNA binding domain-containing protein</fullName>
    </recommendedName>
</protein>
<dbReference type="InterPro" id="IPR036388">
    <property type="entry name" value="WH-like_DNA-bd_sf"/>
</dbReference>
<name>A0A1L7D0S3_9CORY</name>
<organism evidence="3 4">
    <name type="scientific">Corynebacterium phocae</name>
    <dbReference type="NCBI Taxonomy" id="161895"/>
    <lineage>
        <taxon>Bacteria</taxon>
        <taxon>Bacillati</taxon>
        <taxon>Actinomycetota</taxon>
        <taxon>Actinomycetes</taxon>
        <taxon>Mycobacteriales</taxon>
        <taxon>Corynebacteriaceae</taxon>
        <taxon>Corynebacterium</taxon>
    </lineage>
</organism>
<dbReference type="InterPro" id="IPR014048">
    <property type="entry name" value="MethylDNA_cys_MeTrfase_DNA-bd"/>
</dbReference>
<dbReference type="Gene3D" id="1.10.10.10">
    <property type="entry name" value="Winged helix-like DNA-binding domain superfamily/Winged helix DNA-binding domain"/>
    <property type="match status" value="1"/>
</dbReference>
<proteinExistence type="predicted"/>
<keyword evidence="1" id="KW-0227">DNA damage</keyword>
<dbReference type="Pfam" id="PF01035">
    <property type="entry name" value="DNA_binding_1"/>
    <property type="match status" value="1"/>
</dbReference>
<evidence type="ECO:0000256" key="1">
    <source>
        <dbReference type="ARBA" id="ARBA00022763"/>
    </source>
</evidence>
<dbReference type="OrthoDB" id="9132167at2"/>
<reference evidence="3 4" key="1">
    <citation type="submission" date="2014-08" db="EMBL/GenBank/DDBJ databases">
        <title>Complete genome sequence of Corynebacterium phocae M408/89/1(T)(=DSM 44612(T)), isolated from the common seal (Phoca vitulina).</title>
        <authorList>
            <person name="Ruckert C."/>
            <person name="Albersmeier A."/>
            <person name="Winkler A."/>
            <person name="Kalinowski J."/>
        </authorList>
    </citation>
    <scope>NUCLEOTIDE SEQUENCE [LARGE SCALE GENOMIC DNA]</scope>
    <source>
        <strain evidence="3 4">M408/89/1</strain>
    </source>
</reference>
<dbReference type="STRING" id="161895.CPHO_00540"/>